<dbReference type="InterPro" id="IPR045170">
    <property type="entry name" value="MTOX"/>
</dbReference>
<dbReference type="EMBL" id="JAPEVB010000006">
    <property type="protein sequence ID" value="KAJ4386138.1"/>
    <property type="molecule type" value="Genomic_DNA"/>
</dbReference>
<gene>
    <name evidence="7" type="ORF">N0V93_009031</name>
</gene>
<sequence length="166" mass="18730">MPVTYARDLGFFFESDTENLHLFFRSRIYKSDTSSRIESLAAFAKRRIVPLEDERRIKKLLREALPELAEQRLICKHVCWIADSADSGFIIDFVPRTQGLIIASGDSGHGFKYLLTIGRFIQGLVEQGAQDIPQWKGKEGNDASGNVSWRTGDVADLKDVVHTSRS</sequence>
<proteinExistence type="inferred from homology"/>
<evidence type="ECO:0000256" key="3">
    <source>
        <dbReference type="ARBA" id="ARBA00022630"/>
    </source>
</evidence>
<dbReference type="InterPro" id="IPR006076">
    <property type="entry name" value="FAD-dep_OxRdtase"/>
</dbReference>
<dbReference type="OrthoDB" id="6770063at2759"/>
<keyword evidence="4" id="KW-0274">FAD</keyword>
<dbReference type="PANTHER" id="PTHR10961:SF26">
    <property type="entry name" value="L-SACCHAROPINE OXIDASE"/>
    <property type="match status" value="1"/>
</dbReference>
<evidence type="ECO:0000313" key="7">
    <source>
        <dbReference type="EMBL" id="KAJ4386138.1"/>
    </source>
</evidence>
<reference evidence="7" key="1">
    <citation type="submission" date="2022-10" db="EMBL/GenBank/DDBJ databases">
        <title>Tapping the CABI collections for fungal endophytes: first genome assemblies for Collariella, Neodidymelliopsis, Ascochyta clinopodiicola, Didymella pomorum, Didymosphaeria variabile, Neocosmospora piperis and Neocucurbitaria cava.</title>
        <authorList>
            <person name="Hill R."/>
        </authorList>
    </citation>
    <scope>NUCLEOTIDE SEQUENCE</scope>
    <source>
        <strain evidence="7">IMI 355082</strain>
    </source>
</reference>
<dbReference type="InterPro" id="IPR036188">
    <property type="entry name" value="FAD/NAD-bd_sf"/>
</dbReference>
<dbReference type="Gene3D" id="3.30.9.10">
    <property type="entry name" value="D-Amino Acid Oxidase, subunit A, domain 2"/>
    <property type="match status" value="1"/>
</dbReference>
<evidence type="ECO:0000256" key="1">
    <source>
        <dbReference type="ARBA" id="ARBA00001974"/>
    </source>
</evidence>
<comment type="caution">
    <text evidence="7">The sequence shown here is derived from an EMBL/GenBank/DDBJ whole genome shotgun (WGS) entry which is preliminary data.</text>
</comment>
<protein>
    <recommendedName>
        <fullName evidence="6">FAD dependent oxidoreductase domain-containing protein</fullName>
    </recommendedName>
</protein>
<organism evidence="7 8">
    <name type="scientific">Gnomoniopsis smithogilvyi</name>
    <dbReference type="NCBI Taxonomy" id="1191159"/>
    <lineage>
        <taxon>Eukaryota</taxon>
        <taxon>Fungi</taxon>
        <taxon>Dikarya</taxon>
        <taxon>Ascomycota</taxon>
        <taxon>Pezizomycotina</taxon>
        <taxon>Sordariomycetes</taxon>
        <taxon>Sordariomycetidae</taxon>
        <taxon>Diaporthales</taxon>
        <taxon>Gnomoniaceae</taxon>
        <taxon>Gnomoniopsis</taxon>
    </lineage>
</organism>
<evidence type="ECO:0000256" key="5">
    <source>
        <dbReference type="ARBA" id="ARBA00023002"/>
    </source>
</evidence>
<comment type="cofactor">
    <cofactor evidence="1">
        <name>FAD</name>
        <dbReference type="ChEBI" id="CHEBI:57692"/>
    </cofactor>
</comment>
<dbReference type="PANTHER" id="PTHR10961">
    <property type="entry name" value="PEROXISOMAL SARCOSINE OXIDASE"/>
    <property type="match status" value="1"/>
</dbReference>
<dbReference type="GO" id="GO:0050660">
    <property type="term" value="F:flavin adenine dinucleotide binding"/>
    <property type="evidence" value="ECO:0007669"/>
    <property type="project" value="InterPro"/>
</dbReference>
<dbReference type="Proteomes" id="UP001140453">
    <property type="component" value="Unassembled WGS sequence"/>
</dbReference>
<name>A0A9W8YK25_9PEZI</name>
<keyword evidence="3" id="KW-0285">Flavoprotein</keyword>
<dbReference type="AlphaFoldDB" id="A0A9W8YK25"/>
<evidence type="ECO:0000313" key="8">
    <source>
        <dbReference type="Proteomes" id="UP001140453"/>
    </source>
</evidence>
<keyword evidence="8" id="KW-1185">Reference proteome</keyword>
<dbReference type="GO" id="GO:0008115">
    <property type="term" value="F:sarcosine oxidase activity"/>
    <property type="evidence" value="ECO:0007669"/>
    <property type="project" value="TreeGrafter"/>
</dbReference>
<accession>A0A9W8YK25</accession>
<dbReference type="Pfam" id="PF01266">
    <property type="entry name" value="DAO"/>
    <property type="match status" value="1"/>
</dbReference>
<feature type="domain" description="FAD dependent oxidoreductase" evidence="6">
    <location>
        <begin position="47"/>
        <end position="120"/>
    </location>
</feature>
<comment type="similarity">
    <text evidence="2">Belongs to the MSOX/MTOX family.</text>
</comment>
<evidence type="ECO:0000256" key="4">
    <source>
        <dbReference type="ARBA" id="ARBA00022827"/>
    </source>
</evidence>
<evidence type="ECO:0000256" key="2">
    <source>
        <dbReference type="ARBA" id="ARBA00010989"/>
    </source>
</evidence>
<dbReference type="GO" id="GO:0051698">
    <property type="term" value="F:saccharopine oxidase activity"/>
    <property type="evidence" value="ECO:0007669"/>
    <property type="project" value="TreeGrafter"/>
</dbReference>
<dbReference type="Gene3D" id="3.50.50.60">
    <property type="entry name" value="FAD/NAD(P)-binding domain"/>
    <property type="match status" value="1"/>
</dbReference>
<evidence type="ECO:0000259" key="6">
    <source>
        <dbReference type="Pfam" id="PF01266"/>
    </source>
</evidence>
<keyword evidence="5" id="KW-0560">Oxidoreductase</keyword>